<dbReference type="PANTHER" id="PTHR16305">
    <property type="entry name" value="TESTICULAR SOLUBLE ADENYLYL CYCLASE"/>
    <property type="match status" value="1"/>
</dbReference>
<dbReference type="EMBL" id="SPQS01000034">
    <property type="protein sequence ID" value="TFV68865.1"/>
    <property type="molecule type" value="Genomic_DNA"/>
</dbReference>
<dbReference type="InterPro" id="IPR027417">
    <property type="entry name" value="P-loop_NTPase"/>
</dbReference>
<dbReference type="InterPro" id="IPR029787">
    <property type="entry name" value="Nucleotide_cyclase"/>
</dbReference>
<dbReference type="Gene3D" id="3.40.50.300">
    <property type="entry name" value="P-loop containing nucleotide triphosphate hydrolases"/>
    <property type="match status" value="1"/>
</dbReference>
<dbReference type="AlphaFoldDB" id="A0A4Y9NR66"/>
<name>A0A4Y9NR66_9BRAD</name>
<evidence type="ECO:0000256" key="1">
    <source>
        <dbReference type="ARBA" id="ARBA00022741"/>
    </source>
</evidence>
<dbReference type="GO" id="GO:0035556">
    <property type="term" value="P:intracellular signal transduction"/>
    <property type="evidence" value="ECO:0007669"/>
    <property type="project" value="InterPro"/>
</dbReference>
<dbReference type="Gene3D" id="3.30.70.1230">
    <property type="entry name" value="Nucleotide cyclase"/>
    <property type="match status" value="1"/>
</dbReference>
<keyword evidence="1" id="KW-0547">Nucleotide-binding</keyword>
<dbReference type="SMART" id="SM00044">
    <property type="entry name" value="CYCc"/>
    <property type="match status" value="1"/>
</dbReference>
<comment type="caution">
    <text evidence="4">The sequence shown here is derived from an EMBL/GenBank/DDBJ whole genome shotgun (WGS) entry which is preliminary data.</text>
</comment>
<evidence type="ECO:0000313" key="5">
    <source>
        <dbReference type="Proteomes" id="UP000297700"/>
    </source>
</evidence>
<gene>
    <name evidence="4" type="ORF">E4K64_35355</name>
</gene>
<organism evidence="4 5">
    <name type="scientific">Bradyrhizobium frederickii</name>
    <dbReference type="NCBI Taxonomy" id="2560054"/>
    <lineage>
        <taxon>Bacteria</taxon>
        <taxon>Pseudomonadati</taxon>
        <taxon>Pseudomonadota</taxon>
        <taxon>Alphaproteobacteria</taxon>
        <taxon>Hyphomicrobiales</taxon>
        <taxon>Nitrobacteraceae</taxon>
        <taxon>Bradyrhizobium</taxon>
    </lineage>
</organism>
<dbReference type="GO" id="GO:0004016">
    <property type="term" value="F:adenylate cyclase activity"/>
    <property type="evidence" value="ECO:0007669"/>
    <property type="project" value="UniProtKB-ARBA"/>
</dbReference>
<sequence length="993" mass="106509">MQNLATERKYVSILRADLHRSSDLVTGLDLEDSIARLAPAMEQMRSAVHQYGGIIHREMGDGIFAVFGAPIANDMHAVMACLAALDLLRRIEALADGSIRVRVGVHSGLVVAGPRKLDYNQMYDFDGPPLIMAERLQAVAEPGQALASEACWMLARGYIHFKAPERHLLKGFAQPVMVHPIKGVGELSKWQVTLGRGTAAFVGREAELSNLLALGVAAANGPGRVALVSGEPGVGKSRLVREAVHVLHQRGWHSVEAECSPIIGDSPFSLLKDILVKSISELSEAVRAGFDTDLPDVQSAALRILLDGVVAESLPVWTKLASRARTRAIIDMACSVVARRVGGQPTLLLIEDVQWADEASAPALDAIVALAKRLPLFVLITARTDELPSWCEPDARLVLAPLAPDEGLAMLNQLLGPSPRLQLLKERILEHTGAMPLFVEEVCRGLIEAGRIRGAWGEFEPALEGTELGVPLTVQGVIASRIDRLAPREKRVLQVAASIGPQVPSRLLRVIAGLEEAVFRQIHTALLAAGMLVCVPQAGEGQNTFPHECVRQVAYDATLESDRVKLHKRVLTEVEAEAAAAQNAHELAAIMVHHAVQAREWARAADLAATIARRCFGQSAFSDAMKHFELAIASVDKLPPSPQREATAIDLRIEARMAYGNLGKVSRWLDLAREAEARALASGDNRRRIPALAMRAAALNFYGAPAEAIDAGEAAVREAGQSGEPGWLAYAEYGLGQARFIAGHFVEAVEILERAYKRFYFEGASPPPGGGAAQAALLSCMMICVSKVALGDEEGAVAAQARADAIAAQNEGPAAAIAGGFSRGVLLLSRDEPQAAETALAHSLKLAHQHEVHLFIPVLANQHGLALLRLGRVTEARTAFEMARGEAELLGHRSAALRAELGLALCEAASTTQRNVAIEMVCRCEQSAQQSGYQPLELEALLIKSALNSPSGVESSADRNRAEQIAKQIGALGTQREVHRTLSRVLDRSQMAS</sequence>
<reference evidence="4 5" key="1">
    <citation type="submission" date="2019-03" db="EMBL/GenBank/DDBJ databases">
        <title>Bradyrhizobium strains diversity.</title>
        <authorList>
            <person name="Urquiaga M.C.O."/>
            <person name="Hungria M."/>
            <person name="Delamuta J.R.M."/>
            <person name="Klepa M.S."/>
        </authorList>
    </citation>
    <scope>NUCLEOTIDE SEQUENCE [LARGE SCALE GENOMIC DNA]</scope>
    <source>
        <strain evidence="4 5">CNPSo 3426</strain>
    </source>
</reference>
<protein>
    <submittedName>
        <fullName evidence="4">ATPase</fullName>
    </submittedName>
</protein>
<keyword evidence="2" id="KW-0067">ATP-binding</keyword>
<evidence type="ECO:0000313" key="4">
    <source>
        <dbReference type="EMBL" id="TFV68865.1"/>
    </source>
</evidence>
<dbReference type="Proteomes" id="UP000297700">
    <property type="component" value="Unassembled WGS sequence"/>
</dbReference>
<feature type="domain" description="Guanylate cyclase" evidence="3">
    <location>
        <begin position="12"/>
        <end position="137"/>
    </location>
</feature>
<dbReference type="GO" id="GO:0009190">
    <property type="term" value="P:cyclic nucleotide biosynthetic process"/>
    <property type="evidence" value="ECO:0007669"/>
    <property type="project" value="InterPro"/>
</dbReference>
<proteinExistence type="predicted"/>
<dbReference type="RefSeq" id="WP_135167398.1">
    <property type="nucleotide sequence ID" value="NZ_SPQS01000034.1"/>
</dbReference>
<dbReference type="CDD" id="cd07302">
    <property type="entry name" value="CHD"/>
    <property type="match status" value="1"/>
</dbReference>
<dbReference type="InterPro" id="IPR041664">
    <property type="entry name" value="AAA_16"/>
</dbReference>
<dbReference type="Gene3D" id="1.25.40.10">
    <property type="entry name" value="Tetratricopeptide repeat domain"/>
    <property type="match status" value="1"/>
</dbReference>
<dbReference type="InterPro" id="IPR011990">
    <property type="entry name" value="TPR-like_helical_dom_sf"/>
</dbReference>
<dbReference type="PANTHER" id="PTHR16305:SF28">
    <property type="entry name" value="GUANYLATE CYCLASE DOMAIN-CONTAINING PROTEIN"/>
    <property type="match status" value="1"/>
</dbReference>
<accession>A0A4Y9NR66</accession>
<dbReference type="SUPFAM" id="SSF48452">
    <property type="entry name" value="TPR-like"/>
    <property type="match status" value="1"/>
</dbReference>
<evidence type="ECO:0000259" key="3">
    <source>
        <dbReference type="PROSITE" id="PS50125"/>
    </source>
</evidence>
<dbReference type="SUPFAM" id="SSF55073">
    <property type="entry name" value="Nucleotide cyclase"/>
    <property type="match status" value="1"/>
</dbReference>
<dbReference type="Pfam" id="PF00211">
    <property type="entry name" value="Guanylate_cyc"/>
    <property type="match status" value="1"/>
</dbReference>
<dbReference type="Pfam" id="PF13191">
    <property type="entry name" value="AAA_16"/>
    <property type="match status" value="1"/>
</dbReference>
<evidence type="ECO:0000256" key="2">
    <source>
        <dbReference type="ARBA" id="ARBA00022840"/>
    </source>
</evidence>
<dbReference type="PROSITE" id="PS50125">
    <property type="entry name" value="GUANYLATE_CYCLASE_2"/>
    <property type="match status" value="1"/>
</dbReference>
<dbReference type="GO" id="GO:0005737">
    <property type="term" value="C:cytoplasm"/>
    <property type="evidence" value="ECO:0007669"/>
    <property type="project" value="TreeGrafter"/>
</dbReference>
<dbReference type="InterPro" id="IPR001054">
    <property type="entry name" value="A/G_cyclase"/>
</dbReference>
<dbReference type="SUPFAM" id="SSF52540">
    <property type="entry name" value="P-loop containing nucleoside triphosphate hydrolases"/>
    <property type="match status" value="1"/>
</dbReference>
<dbReference type="GO" id="GO:0005524">
    <property type="term" value="F:ATP binding"/>
    <property type="evidence" value="ECO:0007669"/>
    <property type="project" value="UniProtKB-KW"/>
</dbReference>